<dbReference type="EMBL" id="MRWE01000015">
    <property type="protein sequence ID" value="ORJ25451.1"/>
    <property type="molecule type" value="Genomic_DNA"/>
</dbReference>
<dbReference type="PANTHER" id="PTHR30024">
    <property type="entry name" value="ALIPHATIC SULFONATES-BINDING PROTEIN-RELATED"/>
    <property type="match status" value="1"/>
</dbReference>
<protein>
    <recommendedName>
        <fullName evidence="6">Putative aliphatic sulfonates-binding protein</fullName>
    </recommendedName>
</protein>
<evidence type="ECO:0000256" key="3">
    <source>
        <dbReference type="ARBA" id="ARBA00022448"/>
    </source>
</evidence>
<comment type="subcellular location">
    <subcellularLocation>
        <location evidence="1">Periplasm</location>
    </subcellularLocation>
</comment>
<evidence type="ECO:0000256" key="4">
    <source>
        <dbReference type="ARBA" id="ARBA00022729"/>
    </source>
</evidence>
<proteinExistence type="inferred from homology"/>
<evidence type="ECO:0000256" key="2">
    <source>
        <dbReference type="ARBA" id="ARBA00010742"/>
    </source>
</evidence>
<name>A0A1X0WFC8_9GAMM</name>
<feature type="chain" id="PRO_5010881130" description="Putative aliphatic sulfonates-binding protein" evidence="7">
    <location>
        <begin position="23"/>
        <end position="315"/>
    </location>
</feature>
<keyword evidence="4 7" id="KW-0732">Signal</keyword>
<evidence type="ECO:0000313" key="9">
    <source>
        <dbReference type="EMBL" id="ORJ25451.1"/>
    </source>
</evidence>
<dbReference type="GO" id="GO:0042626">
    <property type="term" value="F:ATPase-coupled transmembrane transporter activity"/>
    <property type="evidence" value="ECO:0007669"/>
    <property type="project" value="InterPro"/>
</dbReference>
<dbReference type="GO" id="GO:0042597">
    <property type="term" value="C:periplasmic space"/>
    <property type="evidence" value="ECO:0007669"/>
    <property type="project" value="UniProtKB-SubCell"/>
</dbReference>
<organism evidence="9 10">
    <name type="scientific">Rouxiella badensis</name>
    <dbReference type="NCBI Taxonomy" id="1646377"/>
    <lineage>
        <taxon>Bacteria</taxon>
        <taxon>Pseudomonadati</taxon>
        <taxon>Pseudomonadota</taxon>
        <taxon>Gammaproteobacteria</taxon>
        <taxon>Enterobacterales</taxon>
        <taxon>Yersiniaceae</taxon>
        <taxon>Rouxiella</taxon>
    </lineage>
</organism>
<dbReference type="FunFam" id="3.40.190.10:FF:000050">
    <property type="entry name" value="Sulfonate ABC transporter substrate-binding protein"/>
    <property type="match status" value="1"/>
</dbReference>
<evidence type="ECO:0000256" key="7">
    <source>
        <dbReference type="SAM" id="SignalP"/>
    </source>
</evidence>
<dbReference type="Gene3D" id="3.40.190.10">
    <property type="entry name" value="Periplasmic binding protein-like II"/>
    <property type="match status" value="2"/>
</dbReference>
<comment type="caution">
    <text evidence="9">The sequence shown here is derived from an EMBL/GenBank/DDBJ whole genome shotgun (WGS) entry which is preliminary data.</text>
</comment>
<dbReference type="SMART" id="SM00062">
    <property type="entry name" value="PBPb"/>
    <property type="match status" value="1"/>
</dbReference>
<dbReference type="STRING" id="1646377.BS640_10635"/>
<evidence type="ECO:0000256" key="1">
    <source>
        <dbReference type="ARBA" id="ARBA00004418"/>
    </source>
</evidence>
<evidence type="ECO:0000256" key="6">
    <source>
        <dbReference type="ARBA" id="ARBA00070228"/>
    </source>
</evidence>
<accession>A0A1X0WFC8</accession>
<comment type="function">
    <text evidence="5">Part of a binding-protein-dependent transport system for aliphatic sulfonates. Putative binding protein.</text>
</comment>
<dbReference type="InterPro" id="IPR001638">
    <property type="entry name" value="Solute-binding_3/MltF_N"/>
</dbReference>
<dbReference type="AlphaFoldDB" id="A0A1X0WFC8"/>
<dbReference type="InterPro" id="IPR010067">
    <property type="entry name" value="ABC_SsuA_sub-bd"/>
</dbReference>
<dbReference type="GO" id="GO:0016020">
    <property type="term" value="C:membrane"/>
    <property type="evidence" value="ECO:0007669"/>
    <property type="project" value="InterPro"/>
</dbReference>
<evidence type="ECO:0000313" key="10">
    <source>
        <dbReference type="Proteomes" id="UP000192536"/>
    </source>
</evidence>
<dbReference type="Proteomes" id="UP000192536">
    <property type="component" value="Unassembled WGS sequence"/>
</dbReference>
<gene>
    <name evidence="9" type="ORF">BS640_10635</name>
</gene>
<dbReference type="RefSeq" id="WP_017491771.1">
    <property type="nucleotide sequence ID" value="NZ_CAUQAZ010000129.1"/>
</dbReference>
<dbReference type="Pfam" id="PF09084">
    <property type="entry name" value="NMT1"/>
    <property type="match status" value="1"/>
</dbReference>
<dbReference type="SUPFAM" id="SSF53850">
    <property type="entry name" value="Periplasmic binding protein-like II"/>
    <property type="match status" value="1"/>
</dbReference>
<sequence>MKALFKKALLAALLATSVSAQAEDLQLRIAYLRGPTDLALAKENGSLDRALAKEHVKVKWLGPFAAAAPAYEALNAGALDVTTGSSTAFVTAIAAGSPLMFFAYQAMPADGEGIVVRDDSPIKTIQDLKGKKVAVNKGGTGEYLLSRALQTAGIPENAVQKEYLSPADTGTAFVGGHVDAWAIWDPYLTLARKDYQGRLLINGHNLGSENAAGYFVSQAFYQQHPQVIKTVYAVLQQQNAWAKAHPHEAGAIWAQQMGPIGKGLGDGLGEVNTVPVTPIGDIEKQHIRNIAQWYLKQGLIKQIPDIDAHVIDITR</sequence>
<dbReference type="PANTHER" id="PTHR30024:SF42">
    <property type="entry name" value="ALIPHATIC SULFONATES-BINDING PROTEIN-RELATED"/>
    <property type="match status" value="1"/>
</dbReference>
<dbReference type="NCBIfam" id="TIGR01728">
    <property type="entry name" value="SsuA_fam"/>
    <property type="match status" value="1"/>
</dbReference>
<dbReference type="InterPro" id="IPR015168">
    <property type="entry name" value="SsuA/THI5"/>
</dbReference>
<evidence type="ECO:0000259" key="8">
    <source>
        <dbReference type="SMART" id="SM00062"/>
    </source>
</evidence>
<feature type="domain" description="Solute-binding protein family 3/N-terminal" evidence="8">
    <location>
        <begin position="26"/>
        <end position="245"/>
    </location>
</feature>
<feature type="signal peptide" evidence="7">
    <location>
        <begin position="1"/>
        <end position="22"/>
    </location>
</feature>
<reference evidence="9 10" key="1">
    <citation type="journal article" date="2017" name="Int. J. Syst. Evol. Microbiol.">
        <title>Rouxiella badensis sp. nov. and Rouxiella silvae sp. nov. isolated from peat bog soil in Germany and emendation of the genus description.</title>
        <authorList>
            <person name="Le Fleche-Mateos A."/>
            <person name="Kugler J.H."/>
            <person name="Hansen S.H."/>
            <person name="Syldatk C."/>
            <person name="Hausmann R."/>
            <person name="Lomprez F."/>
            <person name="Vandenbogaert M."/>
            <person name="Manuguerra J.C."/>
            <person name="Grimont P.A."/>
        </authorList>
    </citation>
    <scope>NUCLEOTIDE SEQUENCE [LARGE SCALE GENOMIC DNA]</scope>
    <source>
        <strain evidence="9 10">DSM 100043</strain>
    </source>
</reference>
<comment type="similarity">
    <text evidence="2">Belongs to the bacterial solute-binding protein SsuA/TauA family.</text>
</comment>
<evidence type="ECO:0000256" key="5">
    <source>
        <dbReference type="ARBA" id="ARBA00055538"/>
    </source>
</evidence>
<keyword evidence="3" id="KW-0813">Transport</keyword>
<keyword evidence="10" id="KW-1185">Reference proteome</keyword>